<dbReference type="EMBL" id="JAGMVJ010000001">
    <property type="protein sequence ID" value="KAH7095251.1"/>
    <property type="molecule type" value="Genomic_DNA"/>
</dbReference>
<feature type="domain" description="BTB" evidence="1">
    <location>
        <begin position="22"/>
        <end position="93"/>
    </location>
</feature>
<dbReference type="CDD" id="cd18186">
    <property type="entry name" value="BTB_POZ_ZBTB_KLHL-like"/>
    <property type="match status" value="1"/>
</dbReference>
<organism evidence="2 3">
    <name type="scientific">Paraphoma chrysanthemicola</name>
    <dbReference type="NCBI Taxonomy" id="798071"/>
    <lineage>
        <taxon>Eukaryota</taxon>
        <taxon>Fungi</taxon>
        <taxon>Dikarya</taxon>
        <taxon>Ascomycota</taxon>
        <taxon>Pezizomycotina</taxon>
        <taxon>Dothideomycetes</taxon>
        <taxon>Pleosporomycetidae</taxon>
        <taxon>Pleosporales</taxon>
        <taxon>Pleosporineae</taxon>
        <taxon>Phaeosphaeriaceae</taxon>
        <taxon>Paraphoma</taxon>
    </lineage>
</organism>
<name>A0A8K0RK31_9PLEO</name>
<dbReference type="AlphaFoldDB" id="A0A8K0RK31"/>
<reference evidence="2" key="1">
    <citation type="journal article" date="2021" name="Nat. Commun.">
        <title>Genetic determinants of endophytism in the Arabidopsis root mycobiome.</title>
        <authorList>
            <person name="Mesny F."/>
            <person name="Miyauchi S."/>
            <person name="Thiergart T."/>
            <person name="Pickel B."/>
            <person name="Atanasova L."/>
            <person name="Karlsson M."/>
            <person name="Huettel B."/>
            <person name="Barry K.W."/>
            <person name="Haridas S."/>
            <person name="Chen C."/>
            <person name="Bauer D."/>
            <person name="Andreopoulos W."/>
            <person name="Pangilinan J."/>
            <person name="LaButti K."/>
            <person name="Riley R."/>
            <person name="Lipzen A."/>
            <person name="Clum A."/>
            <person name="Drula E."/>
            <person name="Henrissat B."/>
            <person name="Kohler A."/>
            <person name="Grigoriev I.V."/>
            <person name="Martin F.M."/>
            <person name="Hacquard S."/>
        </authorList>
    </citation>
    <scope>NUCLEOTIDE SEQUENCE</scope>
    <source>
        <strain evidence="2">MPI-SDFR-AT-0120</strain>
    </source>
</reference>
<evidence type="ECO:0000259" key="1">
    <source>
        <dbReference type="PROSITE" id="PS50097"/>
    </source>
</evidence>
<dbReference type="PROSITE" id="PS50097">
    <property type="entry name" value="BTB"/>
    <property type="match status" value="1"/>
</dbReference>
<sequence>MATRARAGRTVISKAASFELSAMLTIRVGKEPKYKDFIAHESFLTERSPFFHCAMKGRWEESNTRIIKFPDDQHTIFALYLNFVYTGQLVTMRRCEEEGSDFTYEDVWDEYDDLFRLYILAEKLQDVKTKNAVIAAAIDTTRTRTKNGKYTIPQSNIINIVYEGTPIGSPARRLITDMYSIVPMTWIISHLQSTPMHGDFLVDLEVALSEIRPIKAEHKGNIVERNGAESYMEQI</sequence>
<dbReference type="OrthoDB" id="1022638at2759"/>
<dbReference type="PANTHER" id="PTHR47843:SF2">
    <property type="entry name" value="BTB DOMAIN-CONTAINING PROTEIN"/>
    <property type="match status" value="1"/>
</dbReference>
<dbReference type="Gene3D" id="3.30.710.10">
    <property type="entry name" value="Potassium Channel Kv1.1, Chain A"/>
    <property type="match status" value="1"/>
</dbReference>
<proteinExistence type="predicted"/>
<keyword evidence="3" id="KW-1185">Reference proteome</keyword>
<dbReference type="SUPFAM" id="SSF54695">
    <property type="entry name" value="POZ domain"/>
    <property type="match status" value="1"/>
</dbReference>
<dbReference type="InterPro" id="IPR011333">
    <property type="entry name" value="SKP1/BTB/POZ_sf"/>
</dbReference>
<dbReference type="Proteomes" id="UP000813461">
    <property type="component" value="Unassembled WGS sequence"/>
</dbReference>
<protein>
    <recommendedName>
        <fullName evidence="1">BTB domain-containing protein</fullName>
    </recommendedName>
</protein>
<dbReference type="Pfam" id="PF00651">
    <property type="entry name" value="BTB"/>
    <property type="match status" value="1"/>
</dbReference>
<dbReference type="InterPro" id="IPR000210">
    <property type="entry name" value="BTB/POZ_dom"/>
</dbReference>
<evidence type="ECO:0000313" key="3">
    <source>
        <dbReference type="Proteomes" id="UP000813461"/>
    </source>
</evidence>
<dbReference type="PANTHER" id="PTHR47843">
    <property type="entry name" value="BTB DOMAIN-CONTAINING PROTEIN-RELATED"/>
    <property type="match status" value="1"/>
</dbReference>
<evidence type="ECO:0000313" key="2">
    <source>
        <dbReference type="EMBL" id="KAH7095251.1"/>
    </source>
</evidence>
<gene>
    <name evidence="2" type="ORF">FB567DRAFT_586580</name>
</gene>
<comment type="caution">
    <text evidence="2">The sequence shown here is derived from an EMBL/GenBank/DDBJ whole genome shotgun (WGS) entry which is preliminary data.</text>
</comment>
<accession>A0A8K0RK31</accession>